<dbReference type="GO" id="GO:0016798">
    <property type="term" value="F:hydrolase activity, acting on glycosyl bonds"/>
    <property type="evidence" value="ECO:0007669"/>
    <property type="project" value="UniProtKB-KW"/>
</dbReference>
<feature type="domain" description="Glycosyl-hydrolase 97 catalytic" evidence="7">
    <location>
        <begin position="302"/>
        <end position="455"/>
    </location>
</feature>
<evidence type="ECO:0000259" key="9">
    <source>
        <dbReference type="Pfam" id="PF14509"/>
    </source>
</evidence>
<reference evidence="10" key="1">
    <citation type="submission" date="2022-01" db="EMBL/GenBank/DDBJ databases">
        <title>Novel bile acid biosynthetic pathways are enriched in the microbiome of centenarians.</title>
        <authorList>
            <person name="Sato Y."/>
            <person name="Atarashi K."/>
            <person name="Plichta R.D."/>
            <person name="Arai Y."/>
            <person name="Sasajima S."/>
            <person name="Kearney M.S."/>
            <person name="Suda W."/>
            <person name="Takeshita K."/>
            <person name="Sasaki T."/>
            <person name="Okamoto S."/>
            <person name="Skelly N.A."/>
            <person name="Okamura Y."/>
            <person name="Vlamakis H."/>
            <person name="Li Y."/>
            <person name="Tanoue T."/>
            <person name="Takei H."/>
            <person name="Nittono H."/>
            <person name="Narushima S."/>
            <person name="Irie J."/>
            <person name="Itoh H."/>
            <person name="Moriya K."/>
            <person name="Sugiura Y."/>
            <person name="Suematsu M."/>
            <person name="Moritoki N."/>
            <person name="Shibata S."/>
            <person name="Littman R.D."/>
            <person name="Fischbach A.M."/>
            <person name="Uwamino Y."/>
            <person name="Inoue T."/>
            <person name="Honda A."/>
            <person name="Hattori M."/>
            <person name="Murai T."/>
            <person name="Xavier J.R."/>
            <person name="Hirose N."/>
            <person name="Honda K."/>
        </authorList>
    </citation>
    <scope>NUCLEOTIDE SEQUENCE</scope>
    <source>
        <strain evidence="10">CE91-St16</strain>
    </source>
</reference>
<feature type="domain" description="Glycosyl-hydrolase 97 N-terminal" evidence="8">
    <location>
        <begin position="27"/>
        <end position="284"/>
    </location>
</feature>
<dbReference type="InterPro" id="IPR052720">
    <property type="entry name" value="Glycosyl_hydrolase_97"/>
</dbReference>
<dbReference type="Gene3D" id="2.60.40.1180">
    <property type="entry name" value="Golgi alpha-mannosidase II"/>
    <property type="match status" value="1"/>
</dbReference>
<comment type="caution">
    <text evidence="10">The sequence shown here is derived from an EMBL/GenBank/DDBJ whole genome shotgun (WGS) entry which is preliminary data.</text>
</comment>
<evidence type="ECO:0000313" key="11">
    <source>
        <dbReference type="Proteomes" id="UP001055105"/>
    </source>
</evidence>
<comment type="cofactor">
    <cofactor evidence="1">
        <name>Ca(2+)</name>
        <dbReference type="ChEBI" id="CHEBI:29108"/>
    </cofactor>
</comment>
<sequence length="647" mass="72817">MMMKRLFTLLCALTLACAAEAKTVEAASPGGNLRLAVDVSDRITYGLWSGEDKILENCTLSLTLADRTLGEKPRLRSVKRSSADEVLERRNPTKNASVRNRYNAVRLNFAGGYAVEFRLFDDGAAYRFVTSLPGEVEVMGEACRLGFPAGSEAWLSEVDGFRSMYEEPYTRVATAEYDSADRMSYLPVLVGMPGGKKVLLAESGVRDYPCMFVRGDGAGGFESLFPRVPKEYAPAGDRNLKIVAEEPYIARTQGTRTFPWRVAVVAEKDAALLENELVWLLAEPAADADWEWVKPGLVSWDWWNGMRLTGVDFRAGRNTESYRYYIDFAARYGIPYIIMDEGWSASTTDVFHPNPDLDLQELIAYGRERNVQIVLWLTWLAVEKDMDRLFATLEEWGIPGVKIDFMDRSDQWMVGYYERVMKCAARHRLFVDMHGSYTPKGLYRTYPNLLTYEGVLGMEQGARCKPENSNWLPFIRNAVGPMDFTPGSMFSAQPEDNRSTGANPMGTGTRAYQMALYVVFESPLQMLADNPVLYRREHPCTEFLAAVPTTWDSLRVLHAACGREVVVARRKGDKWYVGGITNDRPYTTEIALDFLPAGRTFTMTSFEDGVNADLQATDYRKRVREVDASTVVKVEMVRNGGWAAVIE</sequence>
<evidence type="ECO:0000259" key="8">
    <source>
        <dbReference type="Pfam" id="PF14508"/>
    </source>
</evidence>
<accession>A0AA37KNZ1</accession>
<feature type="chain" id="PRO_5041201118" evidence="6">
    <location>
        <begin position="22"/>
        <end position="647"/>
    </location>
</feature>
<dbReference type="InterPro" id="IPR014718">
    <property type="entry name" value="GH-type_carb-bd"/>
</dbReference>
<dbReference type="GO" id="GO:0030246">
    <property type="term" value="F:carbohydrate binding"/>
    <property type="evidence" value="ECO:0007669"/>
    <property type="project" value="InterPro"/>
</dbReference>
<dbReference type="Gene3D" id="3.20.20.70">
    <property type="entry name" value="Aldolase class I"/>
    <property type="match status" value="1"/>
</dbReference>
<dbReference type="Pfam" id="PF10566">
    <property type="entry name" value="Glyco_hydro_97"/>
    <property type="match status" value="1"/>
</dbReference>
<feature type="signal peptide" evidence="6">
    <location>
        <begin position="1"/>
        <end position="21"/>
    </location>
</feature>
<dbReference type="InterPro" id="IPR029486">
    <property type="entry name" value="GH97_N"/>
</dbReference>
<dbReference type="AlphaFoldDB" id="A0AA37KNZ1"/>
<feature type="domain" description="Glycosyl-hydrolase 97 C-terminal oligomerisation" evidence="9">
    <location>
        <begin position="550"/>
        <end position="646"/>
    </location>
</feature>
<comment type="subunit">
    <text evidence="2">Monomer.</text>
</comment>
<dbReference type="EMBL" id="BQOL01000001">
    <property type="protein sequence ID" value="GKI18379.1"/>
    <property type="molecule type" value="Genomic_DNA"/>
</dbReference>
<evidence type="ECO:0000256" key="2">
    <source>
        <dbReference type="ARBA" id="ARBA00011245"/>
    </source>
</evidence>
<dbReference type="InterPro" id="IPR029483">
    <property type="entry name" value="GH97_C"/>
</dbReference>
<evidence type="ECO:0000256" key="1">
    <source>
        <dbReference type="ARBA" id="ARBA00001913"/>
    </source>
</evidence>
<evidence type="ECO:0000259" key="7">
    <source>
        <dbReference type="Pfam" id="PF10566"/>
    </source>
</evidence>
<protein>
    <submittedName>
        <fullName evidence="10">Alpha-glucosidase</fullName>
    </submittedName>
</protein>
<dbReference type="SUPFAM" id="SSF51445">
    <property type="entry name" value="(Trans)glycosidases"/>
    <property type="match status" value="1"/>
</dbReference>
<dbReference type="Pfam" id="PF14509">
    <property type="entry name" value="GH97_C"/>
    <property type="match status" value="1"/>
</dbReference>
<dbReference type="InterPro" id="IPR013785">
    <property type="entry name" value="Aldolase_TIM"/>
</dbReference>
<evidence type="ECO:0000256" key="4">
    <source>
        <dbReference type="ARBA" id="ARBA00022837"/>
    </source>
</evidence>
<evidence type="ECO:0000256" key="5">
    <source>
        <dbReference type="ARBA" id="ARBA00023295"/>
    </source>
</evidence>
<dbReference type="InterPro" id="IPR019563">
    <property type="entry name" value="GH97_catalytic"/>
</dbReference>
<dbReference type="InterPro" id="IPR013780">
    <property type="entry name" value="Glyco_hydro_b"/>
</dbReference>
<dbReference type="Pfam" id="PF14508">
    <property type="entry name" value="GH97_N"/>
    <property type="match status" value="1"/>
</dbReference>
<name>A0AA37KNZ1_9BACT</name>
<gene>
    <name evidence="10" type="ORF">CE91St16_12870</name>
</gene>
<dbReference type="Gene3D" id="2.70.98.10">
    <property type="match status" value="1"/>
</dbReference>
<organism evidence="10 11">
    <name type="scientific">Alistipes finegoldii</name>
    <dbReference type="NCBI Taxonomy" id="214856"/>
    <lineage>
        <taxon>Bacteria</taxon>
        <taxon>Pseudomonadati</taxon>
        <taxon>Bacteroidota</taxon>
        <taxon>Bacteroidia</taxon>
        <taxon>Bacteroidales</taxon>
        <taxon>Rikenellaceae</taxon>
        <taxon>Alistipes</taxon>
    </lineage>
</organism>
<dbReference type="PANTHER" id="PTHR35803">
    <property type="entry name" value="GLUCAN 1,4-ALPHA-GLUCOSIDASE SUSB-RELATED"/>
    <property type="match status" value="1"/>
</dbReference>
<dbReference type="InterPro" id="IPR017853">
    <property type="entry name" value="GH"/>
</dbReference>
<proteinExistence type="predicted"/>
<keyword evidence="3" id="KW-0378">Hydrolase</keyword>
<keyword evidence="6" id="KW-0732">Signal</keyword>
<evidence type="ECO:0000256" key="6">
    <source>
        <dbReference type="SAM" id="SignalP"/>
    </source>
</evidence>
<evidence type="ECO:0000313" key="10">
    <source>
        <dbReference type="EMBL" id="GKI18379.1"/>
    </source>
</evidence>
<dbReference type="PROSITE" id="PS51257">
    <property type="entry name" value="PROKAR_LIPOPROTEIN"/>
    <property type="match status" value="1"/>
</dbReference>
<keyword evidence="5" id="KW-0326">Glycosidase</keyword>
<dbReference type="Proteomes" id="UP001055105">
    <property type="component" value="Unassembled WGS sequence"/>
</dbReference>
<keyword evidence="4" id="KW-0106">Calcium</keyword>
<evidence type="ECO:0000256" key="3">
    <source>
        <dbReference type="ARBA" id="ARBA00022801"/>
    </source>
</evidence>
<dbReference type="PANTHER" id="PTHR35803:SF2">
    <property type="entry name" value="RETAINING ALPHA-GALACTOSIDASE"/>
    <property type="match status" value="1"/>
</dbReference>